<evidence type="ECO:0008006" key="3">
    <source>
        <dbReference type="Google" id="ProtNLM"/>
    </source>
</evidence>
<protein>
    <recommendedName>
        <fullName evidence="3">OmpA-like domain-containing protein</fullName>
    </recommendedName>
</protein>
<dbReference type="InterPro" id="IPR011659">
    <property type="entry name" value="WD40"/>
</dbReference>
<proteinExistence type="predicted"/>
<dbReference type="RefSeq" id="WP_225699625.1">
    <property type="nucleotide sequence ID" value="NZ_JAIXNE010000007.1"/>
</dbReference>
<sequence length="426" mass="47257">MVDNRLYGLIFLFVLWFSPGVAQKNFAFRGIERMGVGINSEAEEIMPILSEDGSILYFSRAFSKENAGGDAAGSDIWYSSQVGNWESSYRAPNSVNNRDNNAVVGLNANGNVIYLLNGYSRAEGISYMDGSPENWSKPTVISVEGIDSEGFIGVYVSPDYSVMLLSMKKSGGRGQEDLYVSLRDSLTGNWGRPLPLGPTINTRGFEISPYLSRDKRYLFFASDGHGGLGDADIYVSERLYDRWDVWSNPVNLGSGINSDKFDAYFSIAKDSTIFFSTNRDGGLSDIYRGKLYVNTNSRQPEDARKIIAEAEALLNDLRQTNVKDEQLIVFEDGSSELNDAARSALRGLIERLQYQDYSSFHLLTVDPDRTVNRELKDARVDAIKRFISVLGIGGKNIYDYPATQSVTMKGGEVFNSAEGILIIVKD</sequence>
<keyword evidence="2" id="KW-1185">Reference proteome</keyword>
<dbReference type="AlphaFoldDB" id="A0A9X1HYH4"/>
<dbReference type="Pfam" id="PF07676">
    <property type="entry name" value="PD40"/>
    <property type="match status" value="2"/>
</dbReference>
<name>A0A9X1HYH4_9BACT</name>
<organism evidence="1 2">
    <name type="scientific">Fulvivirga sedimenti</name>
    <dbReference type="NCBI Taxonomy" id="2879465"/>
    <lineage>
        <taxon>Bacteria</taxon>
        <taxon>Pseudomonadati</taxon>
        <taxon>Bacteroidota</taxon>
        <taxon>Cytophagia</taxon>
        <taxon>Cytophagales</taxon>
        <taxon>Fulvivirgaceae</taxon>
        <taxon>Fulvivirga</taxon>
    </lineage>
</organism>
<gene>
    <name evidence="1" type="ORF">LDX50_28070</name>
</gene>
<dbReference type="Proteomes" id="UP001139409">
    <property type="component" value="Unassembled WGS sequence"/>
</dbReference>
<comment type="caution">
    <text evidence="1">The sequence shown here is derived from an EMBL/GenBank/DDBJ whole genome shotgun (WGS) entry which is preliminary data.</text>
</comment>
<reference evidence="1" key="1">
    <citation type="submission" date="2021-09" db="EMBL/GenBank/DDBJ databases">
        <title>Fulvivirga sp. isolated from coastal sediment.</title>
        <authorList>
            <person name="Yu H."/>
        </authorList>
    </citation>
    <scope>NUCLEOTIDE SEQUENCE</scope>
    <source>
        <strain evidence="1">1062</strain>
    </source>
</reference>
<dbReference type="EMBL" id="JAIXNE010000007">
    <property type="protein sequence ID" value="MCA6078764.1"/>
    <property type="molecule type" value="Genomic_DNA"/>
</dbReference>
<dbReference type="SUPFAM" id="SSF82171">
    <property type="entry name" value="DPP6 N-terminal domain-like"/>
    <property type="match status" value="1"/>
</dbReference>
<evidence type="ECO:0000313" key="2">
    <source>
        <dbReference type="Proteomes" id="UP001139409"/>
    </source>
</evidence>
<accession>A0A9X1HYH4</accession>
<evidence type="ECO:0000313" key="1">
    <source>
        <dbReference type="EMBL" id="MCA6078764.1"/>
    </source>
</evidence>